<keyword evidence="3" id="KW-0808">Transferase</keyword>
<dbReference type="Gene3D" id="3.40.640.10">
    <property type="entry name" value="Type I PLP-dependent aspartate aminotransferase-like (Major domain)"/>
    <property type="match status" value="1"/>
</dbReference>
<gene>
    <name evidence="3" type="ORF">H8D24_00715</name>
</gene>
<feature type="domain" description="Aminotransferase class V" evidence="2">
    <location>
        <begin position="27"/>
        <end position="131"/>
    </location>
</feature>
<feature type="non-terminal residue" evidence="3">
    <location>
        <position position="1"/>
    </location>
</feature>
<dbReference type="Pfam" id="PF00266">
    <property type="entry name" value="Aminotran_5"/>
    <property type="match status" value="1"/>
</dbReference>
<dbReference type="InterPro" id="IPR000192">
    <property type="entry name" value="Aminotrans_V_dom"/>
</dbReference>
<dbReference type="InterPro" id="IPR015421">
    <property type="entry name" value="PyrdxlP-dep_Trfase_major"/>
</dbReference>
<dbReference type="InterPro" id="IPR015424">
    <property type="entry name" value="PyrdxlP-dep_Trfase"/>
</dbReference>
<protein>
    <submittedName>
        <fullName evidence="3">Aminotransferase class V-fold PLP-dependent enzyme</fullName>
    </submittedName>
</protein>
<reference evidence="3 4" key="1">
    <citation type="submission" date="2020-08" db="EMBL/GenBank/DDBJ databases">
        <title>Bridging the membrane lipid divide: bacteria of the FCB group superphylum have the potential to synthesize archaeal ether lipids.</title>
        <authorList>
            <person name="Villanueva L."/>
            <person name="Von Meijenfeldt F.A.B."/>
            <person name="Westbye A.B."/>
            <person name="Yadav S."/>
            <person name="Hopmans E.C."/>
            <person name="Dutilh B.E."/>
            <person name="Sinninghe Damste J.S."/>
        </authorList>
    </citation>
    <scope>NUCLEOTIDE SEQUENCE [LARGE SCALE GENOMIC DNA]</scope>
    <source>
        <strain evidence="3">NIOZ-UU100</strain>
    </source>
</reference>
<dbReference type="EMBL" id="JACNFK010000011">
    <property type="protein sequence ID" value="MBC8518915.1"/>
    <property type="molecule type" value="Genomic_DNA"/>
</dbReference>
<comment type="caution">
    <text evidence="3">The sequence shown here is derived from an EMBL/GenBank/DDBJ whole genome shotgun (WGS) entry which is preliminary data.</text>
</comment>
<evidence type="ECO:0000313" key="3">
    <source>
        <dbReference type="EMBL" id="MBC8518915.1"/>
    </source>
</evidence>
<dbReference type="Gene3D" id="3.90.1150.10">
    <property type="entry name" value="Aspartate Aminotransferase, domain 1"/>
    <property type="match status" value="1"/>
</dbReference>
<accession>A0A8J6P3Y8</accession>
<keyword evidence="1" id="KW-0663">Pyridoxal phosphate</keyword>
<dbReference type="InterPro" id="IPR015422">
    <property type="entry name" value="PyrdxlP-dep_Trfase_small"/>
</dbReference>
<evidence type="ECO:0000256" key="1">
    <source>
        <dbReference type="ARBA" id="ARBA00022898"/>
    </source>
</evidence>
<name>A0A8J6P3Y8_9GAMM</name>
<sequence>MRETLYDFDTDSDALSNCEQPGCCSDIPDWTIAKGARRFEPGSPNMLGIHGLEASLSLIDEVGMEQIEKLVLERSRFLVDAIQAHPKLELITPVDPERHAGIITFSVGESSLEVTHNRLTEKGIQCAVRSGGIRFSPHFYTSIRQLEKAIKLL</sequence>
<evidence type="ECO:0000313" key="4">
    <source>
        <dbReference type="Proteomes" id="UP000654401"/>
    </source>
</evidence>
<keyword evidence="3" id="KW-0032">Aminotransferase</keyword>
<dbReference type="AlphaFoldDB" id="A0A8J6P3Y8"/>
<dbReference type="SUPFAM" id="SSF53383">
    <property type="entry name" value="PLP-dependent transferases"/>
    <property type="match status" value="1"/>
</dbReference>
<proteinExistence type="predicted"/>
<dbReference type="GO" id="GO:0008483">
    <property type="term" value="F:transaminase activity"/>
    <property type="evidence" value="ECO:0007669"/>
    <property type="project" value="UniProtKB-KW"/>
</dbReference>
<dbReference type="Proteomes" id="UP000654401">
    <property type="component" value="Unassembled WGS sequence"/>
</dbReference>
<organism evidence="3 4">
    <name type="scientific">Candidatus Thiopontia autotrophica</name>
    <dbReference type="NCBI Taxonomy" id="2841688"/>
    <lineage>
        <taxon>Bacteria</taxon>
        <taxon>Pseudomonadati</taxon>
        <taxon>Pseudomonadota</taxon>
        <taxon>Gammaproteobacteria</taxon>
        <taxon>Candidatus Thiopontia</taxon>
    </lineage>
</organism>
<evidence type="ECO:0000259" key="2">
    <source>
        <dbReference type="Pfam" id="PF00266"/>
    </source>
</evidence>